<dbReference type="Proteomes" id="UP001526246">
    <property type="component" value="Unassembled WGS sequence"/>
</dbReference>
<dbReference type="EMBL" id="JAPDOB010000002">
    <property type="protein sequence ID" value="MCW3797735.1"/>
    <property type="molecule type" value="Genomic_DNA"/>
</dbReference>
<keyword evidence="7 14" id="KW-0812">Transmembrane</keyword>
<accession>A0ABT3JF88</accession>
<keyword evidence="9 14" id="KW-1133">Transmembrane helix</keyword>
<keyword evidence="8 14" id="KW-0479">Metal-binding</keyword>
<evidence type="ECO:0000256" key="12">
    <source>
        <dbReference type="ARBA" id="ARBA00023136"/>
    </source>
</evidence>
<evidence type="ECO:0000256" key="3">
    <source>
        <dbReference type="ARBA" id="ARBA00006501"/>
    </source>
</evidence>
<dbReference type="RefSeq" id="WP_264882233.1">
    <property type="nucleotide sequence ID" value="NZ_JAPDOB010000002.1"/>
</dbReference>
<evidence type="ECO:0000256" key="1">
    <source>
        <dbReference type="ARBA" id="ARBA00004651"/>
    </source>
</evidence>
<dbReference type="PIRSF" id="PIRSF004638">
    <property type="entry name" value="UCP004638"/>
    <property type="match status" value="1"/>
</dbReference>
<dbReference type="EC" id="1.3.99.-" evidence="14 15"/>
<feature type="transmembrane region" description="Helical" evidence="14">
    <location>
        <begin position="63"/>
        <end position="86"/>
    </location>
</feature>
<feature type="transmembrane region" description="Helical" evidence="14">
    <location>
        <begin position="20"/>
        <end position="42"/>
    </location>
</feature>
<reference evidence="16 17" key="1">
    <citation type="submission" date="2022-10" db="EMBL/GenBank/DDBJ databases">
        <title>Sphingomonas sp.</title>
        <authorList>
            <person name="Jin C."/>
        </authorList>
    </citation>
    <scope>NUCLEOTIDE SEQUENCE [LARGE SCALE GENOMIC DNA]</scope>
    <source>
        <strain evidence="16 17">BN140010</strain>
    </source>
</reference>
<comment type="subcellular location">
    <subcellularLocation>
        <location evidence="1 14">Cell membrane</location>
        <topology evidence="1 14">Multi-pass membrane protein</topology>
    </subcellularLocation>
</comment>
<comment type="similarity">
    <text evidence="3 14 15">Belongs to the HemJ family.</text>
</comment>
<evidence type="ECO:0000256" key="13">
    <source>
        <dbReference type="ARBA" id="ARBA00048390"/>
    </source>
</evidence>
<evidence type="ECO:0000256" key="7">
    <source>
        <dbReference type="ARBA" id="ARBA00022692"/>
    </source>
</evidence>
<evidence type="ECO:0000256" key="14">
    <source>
        <dbReference type="HAMAP-Rule" id="MF_02239"/>
    </source>
</evidence>
<keyword evidence="12 14" id="KW-0472">Membrane</keyword>
<feature type="binding site" description="axial binding residue" evidence="14">
    <location>
        <position position="97"/>
    </location>
    <ligand>
        <name>heme</name>
        <dbReference type="ChEBI" id="CHEBI:30413"/>
    </ligand>
    <ligandPart>
        <name>Fe</name>
        <dbReference type="ChEBI" id="CHEBI:18248"/>
    </ligandPart>
</feature>
<evidence type="ECO:0000256" key="4">
    <source>
        <dbReference type="ARBA" id="ARBA00017504"/>
    </source>
</evidence>
<dbReference type="PANTHER" id="PTHR40255:SF1">
    <property type="entry name" value="PROTOPORPHYRINOGEN IX OXIDASE"/>
    <property type="match status" value="1"/>
</dbReference>
<sequence length="153" mass="17134">MTFFDAYVGWLGNAYPWVKAAHLTFVIFWMAGLFLLPRFYVYHHATPPGSAEDRAWIERENRARSIILTPAMLIVWVLGLMLAFHLGAWGQGWFSAKLALVVALTGYQGWMGAYGRKLASGARPLENRTLRIMNEIPGIAAAVIVVLVIVKPF</sequence>
<name>A0ABT3JF88_9SPHN</name>
<keyword evidence="17" id="KW-1185">Reference proteome</keyword>
<evidence type="ECO:0000256" key="8">
    <source>
        <dbReference type="ARBA" id="ARBA00022723"/>
    </source>
</evidence>
<feature type="transmembrane region" description="Helical" evidence="14">
    <location>
        <begin position="132"/>
        <end position="150"/>
    </location>
</feature>
<keyword evidence="5 14" id="KW-1003">Cell membrane</keyword>
<dbReference type="HAMAP" id="MF_02239">
    <property type="entry name" value="HemJ"/>
    <property type="match status" value="1"/>
</dbReference>
<comment type="caution">
    <text evidence="16">The sequence shown here is derived from an EMBL/GenBank/DDBJ whole genome shotgun (WGS) entry which is preliminary data.</text>
</comment>
<evidence type="ECO:0000256" key="9">
    <source>
        <dbReference type="ARBA" id="ARBA00022989"/>
    </source>
</evidence>
<dbReference type="Pfam" id="PF03653">
    <property type="entry name" value="UPF0093"/>
    <property type="match status" value="1"/>
</dbReference>
<organism evidence="16 17">
    <name type="scientific">Sphingomonas arvum</name>
    <dbReference type="NCBI Taxonomy" id="2992113"/>
    <lineage>
        <taxon>Bacteria</taxon>
        <taxon>Pseudomonadati</taxon>
        <taxon>Pseudomonadota</taxon>
        <taxon>Alphaproteobacteria</taxon>
        <taxon>Sphingomonadales</taxon>
        <taxon>Sphingomonadaceae</taxon>
        <taxon>Sphingomonas</taxon>
    </lineage>
</organism>
<comment type="pathway">
    <text evidence="2 14 15">Porphyrin-containing compound metabolism; protoporphyrin-IX biosynthesis; protoporphyrin-IX from protoporphyrinogen-IX: step 1/1.</text>
</comment>
<feature type="binding site" description="axial binding residue" evidence="14">
    <location>
        <position position="22"/>
    </location>
    <ligand>
        <name>heme</name>
        <dbReference type="ChEBI" id="CHEBI:30413"/>
    </ligand>
    <ligandPart>
        <name>Fe</name>
        <dbReference type="ChEBI" id="CHEBI:18248"/>
    </ligandPart>
</feature>
<dbReference type="PANTHER" id="PTHR40255">
    <property type="entry name" value="UPF0093 MEMBRANE PROTEIN SLR1790"/>
    <property type="match status" value="1"/>
</dbReference>
<dbReference type="InterPro" id="IPR005265">
    <property type="entry name" value="HemJ-like"/>
</dbReference>
<evidence type="ECO:0000256" key="15">
    <source>
        <dbReference type="PIRNR" id="PIRNR004638"/>
    </source>
</evidence>
<comment type="catalytic activity">
    <reaction evidence="13 14 15">
        <text>protoporphyrinogen IX + 3 A = protoporphyrin IX + 3 AH2</text>
        <dbReference type="Rhea" id="RHEA:62000"/>
        <dbReference type="ChEBI" id="CHEBI:13193"/>
        <dbReference type="ChEBI" id="CHEBI:17499"/>
        <dbReference type="ChEBI" id="CHEBI:57306"/>
        <dbReference type="ChEBI" id="CHEBI:57307"/>
    </reaction>
</comment>
<evidence type="ECO:0000256" key="6">
    <source>
        <dbReference type="ARBA" id="ARBA00022617"/>
    </source>
</evidence>
<protein>
    <recommendedName>
        <fullName evidence="4 14">Protoporphyrinogen IX oxidase</fullName>
        <shortName evidence="14">PPO</shortName>
        <ecNumber evidence="14 15">1.3.99.-</ecNumber>
    </recommendedName>
</protein>
<comment type="function">
    <text evidence="14 15">Catalyzes the oxidation of protoporphyrinogen IX to protoporphyrin IX.</text>
</comment>
<evidence type="ECO:0000256" key="2">
    <source>
        <dbReference type="ARBA" id="ARBA00005073"/>
    </source>
</evidence>
<keyword evidence="11 14" id="KW-0408">Iron</keyword>
<gene>
    <name evidence="16" type="ORF">OMW55_07955</name>
</gene>
<comment type="cofactor">
    <cofactor evidence="14 15">
        <name>heme b</name>
        <dbReference type="ChEBI" id="CHEBI:60344"/>
    </cofactor>
    <text evidence="14 15">Binds 1 heme b (iron(II)-protoporphyrin IX) group per subunit.</text>
</comment>
<evidence type="ECO:0000256" key="11">
    <source>
        <dbReference type="ARBA" id="ARBA00023004"/>
    </source>
</evidence>
<keyword evidence="10 14" id="KW-0560">Oxidoreductase</keyword>
<comment type="subunit">
    <text evidence="14">Homodimer.</text>
</comment>
<proteinExistence type="inferred from homology"/>
<keyword evidence="6 14" id="KW-0349">Heme</keyword>
<evidence type="ECO:0000256" key="10">
    <source>
        <dbReference type="ARBA" id="ARBA00023002"/>
    </source>
</evidence>
<evidence type="ECO:0000313" key="17">
    <source>
        <dbReference type="Proteomes" id="UP001526246"/>
    </source>
</evidence>
<evidence type="ECO:0000256" key="5">
    <source>
        <dbReference type="ARBA" id="ARBA00022475"/>
    </source>
</evidence>
<evidence type="ECO:0000313" key="16">
    <source>
        <dbReference type="EMBL" id="MCW3797735.1"/>
    </source>
</evidence>
<feature type="transmembrane region" description="Helical" evidence="14">
    <location>
        <begin position="92"/>
        <end position="111"/>
    </location>
</feature>